<evidence type="ECO:0000256" key="5">
    <source>
        <dbReference type="ARBA" id="ARBA00023274"/>
    </source>
</evidence>
<dbReference type="RefSeq" id="XP_064668474.1">
    <property type="nucleotide sequence ID" value="XM_064819234.1"/>
</dbReference>
<feature type="compositionally biased region" description="Polar residues" evidence="7">
    <location>
        <begin position="49"/>
        <end position="80"/>
    </location>
</feature>
<dbReference type="AlphaFoldDB" id="A0AAN6QIM8"/>
<dbReference type="InterPro" id="IPR016024">
    <property type="entry name" value="ARM-type_fold"/>
</dbReference>
<dbReference type="GO" id="GO:0005085">
    <property type="term" value="F:guanyl-nucleotide exchange factor activity"/>
    <property type="evidence" value="ECO:0007669"/>
    <property type="project" value="InterPro"/>
</dbReference>
<comment type="caution">
    <text evidence="8">The sequence shown here is derived from an EMBL/GenBank/DDBJ whole genome shotgun (WGS) entry which is preliminary data.</text>
</comment>
<sequence length="1195" mass="129947">MRRLSRLRGQASAGFASQPSMLSNALRAPAAAIISTASGSRHDLEPSPVRTQTRHLSNTPVSRSTSTSIEPQPATLQDQPPVTLVYPQGISVAPPPSEVTDPSYKPADSAEGLEEVGGLADWWDQPGHWSSAFAPRAFGCENDNNKVTDPFVLEVFTRRAVVEALVLANYAGADGKRVDRIFSSVGGAERLRKIVEVELAASEDEGKRGEVTLKNSKDWVRVWTVLRSVEEIDRKERQRAATKAWLEQQKREKLAKEAEEKGEAVEATPEPATQAQAEAPKESKNHSVSPDAAQELVRSWDKGWRKAELRDPVVKYFFAKRIQQLTGHRIPDGKLHGIKTIDGLLKQLVEPPKPKKLAELVEAKDMFKDLPNVRVFPRRVTPIDKEKMVGRWKIIVRELEKRELPVIGTGDYGEPIEKKWIEGRIAGQIIATRTLQLALHNKTVTTKRDFELRGERKSTQIKLGLPMEAMNRTAPKIAALLSSRGSAANGQDETAWRTTQLEEALTDVRDESVDGLAEVVQQLADGARDQTWRLPIGDSGLLRFILSVGAAGQQDPRHPLIKQTLRFIANACADCDENRAKVVESGCIHGFLIDCLKHDAVLPFAIAAILNVCVDYDKAQLQASEAGLSKILVDIVSGERLSSCQASLSHIMTILELLCNQDTEPKLANPNTPALLLGLATSDRYHADLNAFLEICTPALAYLTFQDFQPVLLETGNFELLQLAFDQLYRRFGITEVDTDTVNQLKQVGNTFVAIFADISALPSFSSVCSLNSKATRTLIEWLRQAPDFPQLQTAACLSLGNLSRSDESSTALLEHVKDSLCSILYRAIPPLPSAPSPSPNIAPPLQLTHASLSFLKNLAIPTANKDLLGAALLDPFNPLLPRLWGSTRTQPQLQFAATSLARLLLVNCPSNIRRICTPLGGEGQSSSSLALLTSTAFSADEEPIKMEAARAVSLVCRALHSSEPASSEILDPSWTWALPSTSSESTATPALTSSPSQSSPSNPQSKPQTRADARARFYAAHSEMITTALTLLLTQTRFPPVRSGAVFVLALMSHTSAAGGGHGAHMALRVLQSGGGDRAWRALAEMITGSAELPDEGAAAETGREQNDDDGVATLVTGAEELSLMPPQQQQQQQPTGKPAEMDRENAMVLIAELLRNFPDELGGMKTRLEAVLAIGGKLVAQARNGDQEQKTAA</sequence>
<protein>
    <recommendedName>
        <fullName evidence="6">Large ribosomal subunit protein mL50</fullName>
    </recommendedName>
</protein>
<dbReference type="GO" id="GO:0005840">
    <property type="term" value="C:ribosome"/>
    <property type="evidence" value="ECO:0007669"/>
    <property type="project" value="UniProtKB-KW"/>
</dbReference>
<keyword evidence="3" id="KW-0689">Ribosomal protein</keyword>
<comment type="subcellular location">
    <subcellularLocation>
        <location evidence="1">Mitochondrion</location>
    </subcellularLocation>
</comment>
<gene>
    <name evidence="8" type="ORF">N656DRAFT_846532</name>
</gene>
<feature type="compositionally biased region" description="Basic and acidic residues" evidence="7">
    <location>
        <begin position="251"/>
        <end position="264"/>
    </location>
</feature>
<dbReference type="GO" id="GO:1990904">
    <property type="term" value="C:ribonucleoprotein complex"/>
    <property type="evidence" value="ECO:0007669"/>
    <property type="project" value="UniProtKB-KW"/>
</dbReference>
<dbReference type="InterPro" id="IPR018305">
    <property type="entry name" value="Ribosomal_m50"/>
</dbReference>
<evidence type="ECO:0000256" key="7">
    <source>
        <dbReference type="SAM" id="MobiDB-lite"/>
    </source>
</evidence>
<evidence type="ECO:0000256" key="1">
    <source>
        <dbReference type="ARBA" id="ARBA00004173"/>
    </source>
</evidence>
<dbReference type="Pfam" id="PF10501">
    <property type="entry name" value="Ribosomal_L50"/>
    <property type="match status" value="1"/>
</dbReference>
<feature type="compositionally biased region" description="Low complexity" evidence="7">
    <location>
        <begin position="986"/>
        <end position="1009"/>
    </location>
</feature>
<name>A0AAN6QIM8_9PEZI</name>
<dbReference type="SUPFAM" id="SSF48371">
    <property type="entry name" value="ARM repeat"/>
    <property type="match status" value="1"/>
</dbReference>
<evidence type="ECO:0000256" key="6">
    <source>
        <dbReference type="ARBA" id="ARBA00035183"/>
    </source>
</evidence>
<dbReference type="PANTHER" id="PTHR10957">
    <property type="entry name" value="RAP1 GTPASE-GDP DISSOCIATION STIMULATOR 1"/>
    <property type="match status" value="1"/>
</dbReference>
<proteinExistence type="inferred from homology"/>
<feature type="region of interest" description="Disordered" evidence="7">
    <location>
        <begin position="251"/>
        <end position="293"/>
    </location>
</feature>
<evidence type="ECO:0000313" key="9">
    <source>
        <dbReference type="Proteomes" id="UP001302812"/>
    </source>
</evidence>
<keyword evidence="9" id="KW-1185">Reference proteome</keyword>
<feature type="region of interest" description="Disordered" evidence="7">
    <location>
        <begin position="37"/>
        <end position="80"/>
    </location>
</feature>
<dbReference type="EMBL" id="MU853348">
    <property type="protein sequence ID" value="KAK4110904.1"/>
    <property type="molecule type" value="Genomic_DNA"/>
</dbReference>
<keyword evidence="4" id="KW-0496">Mitochondrion</keyword>
<feature type="compositionally biased region" description="Low complexity" evidence="7">
    <location>
        <begin position="265"/>
        <end position="278"/>
    </location>
</feature>
<reference evidence="8" key="2">
    <citation type="submission" date="2023-05" db="EMBL/GenBank/DDBJ databases">
        <authorList>
            <consortium name="Lawrence Berkeley National Laboratory"/>
            <person name="Steindorff A."/>
            <person name="Hensen N."/>
            <person name="Bonometti L."/>
            <person name="Westerberg I."/>
            <person name="Brannstrom I.O."/>
            <person name="Guillou S."/>
            <person name="Cros-Aarteil S."/>
            <person name="Calhoun S."/>
            <person name="Haridas S."/>
            <person name="Kuo A."/>
            <person name="Mondo S."/>
            <person name="Pangilinan J."/>
            <person name="Riley R."/>
            <person name="Labutti K."/>
            <person name="Andreopoulos B."/>
            <person name="Lipzen A."/>
            <person name="Chen C."/>
            <person name="Yanf M."/>
            <person name="Daum C."/>
            <person name="Ng V."/>
            <person name="Clum A."/>
            <person name="Ohm R."/>
            <person name="Martin F."/>
            <person name="Silar P."/>
            <person name="Natvig D."/>
            <person name="Lalanne C."/>
            <person name="Gautier V."/>
            <person name="Ament-Velasquez S.L."/>
            <person name="Kruys A."/>
            <person name="Hutchinson M.I."/>
            <person name="Powell A.J."/>
            <person name="Barry K."/>
            <person name="Miller A.N."/>
            <person name="Grigoriev I.V."/>
            <person name="Debuchy R."/>
            <person name="Gladieux P."/>
            <person name="Thoren M.H."/>
            <person name="Johannesson H."/>
        </authorList>
    </citation>
    <scope>NUCLEOTIDE SEQUENCE</scope>
    <source>
        <strain evidence="8">CBS 508.74</strain>
    </source>
</reference>
<dbReference type="InterPro" id="IPR011989">
    <property type="entry name" value="ARM-like"/>
</dbReference>
<reference evidence="8" key="1">
    <citation type="journal article" date="2023" name="Mol. Phylogenet. Evol.">
        <title>Genome-scale phylogeny and comparative genomics of the fungal order Sordariales.</title>
        <authorList>
            <person name="Hensen N."/>
            <person name="Bonometti L."/>
            <person name="Westerberg I."/>
            <person name="Brannstrom I.O."/>
            <person name="Guillou S."/>
            <person name="Cros-Aarteil S."/>
            <person name="Calhoun S."/>
            <person name="Haridas S."/>
            <person name="Kuo A."/>
            <person name="Mondo S."/>
            <person name="Pangilinan J."/>
            <person name="Riley R."/>
            <person name="LaButti K."/>
            <person name="Andreopoulos B."/>
            <person name="Lipzen A."/>
            <person name="Chen C."/>
            <person name="Yan M."/>
            <person name="Daum C."/>
            <person name="Ng V."/>
            <person name="Clum A."/>
            <person name="Steindorff A."/>
            <person name="Ohm R.A."/>
            <person name="Martin F."/>
            <person name="Silar P."/>
            <person name="Natvig D.O."/>
            <person name="Lalanne C."/>
            <person name="Gautier V."/>
            <person name="Ament-Velasquez S.L."/>
            <person name="Kruys A."/>
            <person name="Hutchinson M.I."/>
            <person name="Powell A.J."/>
            <person name="Barry K."/>
            <person name="Miller A.N."/>
            <person name="Grigoriev I.V."/>
            <person name="Debuchy R."/>
            <person name="Gladieux P."/>
            <person name="Hiltunen Thoren M."/>
            <person name="Johannesson H."/>
        </authorList>
    </citation>
    <scope>NUCLEOTIDE SEQUENCE</scope>
    <source>
        <strain evidence="8">CBS 508.74</strain>
    </source>
</reference>
<dbReference type="GeneID" id="89943360"/>
<feature type="region of interest" description="Disordered" evidence="7">
    <location>
        <begin position="986"/>
        <end position="1013"/>
    </location>
</feature>
<organism evidence="8 9">
    <name type="scientific">Canariomyces notabilis</name>
    <dbReference type="NCBI Taxonomy" id="2074819"/>
    <lineage>
        <taxon>Eukaryota</taxon>
        <taxon>Fungi</taxon>
        <taxon>Dikarya</taxon>
        <taxon>Ascomycota</taxon>
        <taxon>Pezizomycotina</taxon>
        <taxon>Sordariomycetes</taxon>
        <taxon>Sordariomycetidae</taxon>
        <taxon>Sordariales</taxon>
        <taxon>Chaetomiaceae</taxon>
        <taxon>Canariomyces</taxon>
    </lineage>
</organism>
<dbReference type="Gene3D" id="1.25.10.10">
    <property type="entry name" value="Leucine-rich Repeat Variant"/>
    <property type="match status" value="2"/>
</dbReference>
<dbReference type="GO" id="GO:0005739">
    <property type="term" value="C:mitochondrion"/>
    <property type="evidence" value="ECO:0007669"/>
    <property type="project" value="UniProtKB-SubCell"/>
</dbReference>
<keyword evidence="5" id="KW-0687">Ribonucleoprotein</keyword>
<dbReference type="Proteomes" id="UP001302812">
    <property type="component" value="Unassembled WGS sequence"/>
</dbReference>
<evidence type="ECO:0000256" key="4">
    <source>
        <dbReference type="ARBA" id="ARBA00023128"/>
    </source>
</evidence>
<accession>A0AAN6QIM8</accession>
<comment type="similarity">
    <text evidence="2">Belongs to the mitochondrion-specific ribosomal protein mL50 family.</text>
</comment>
<evidence type="ECO:0000256" key="3">
    <source>
        <dbReference type="ARBA" id="ARBA00022980"/>
    </source>
</evidence>
<evidence type="ECO:0000313" key="8">
    <source>
        <dbReference type="EMBL" id="KAK4110904.1"/>
    </source>
</evidence>
<evidence type="ECO:0000256" key="2">
    <source>
        <dbReference type="ARBA" id="ARBA00008860"/>
    </source>
</evidence>
<feature type="region of interest" description="Disordered" evidence="7">
    <location>
        <begin position="1"/>
        <end position="21"/>
    </location>
</feature>
<dbReference type="InterPro" id="IPR040144">
    <property type="entry name" value="RAP1GDS1"/>
</dbReference>